<dbReference type="InterPro" id="IPR005532">
    <property type="entry name" value="SUMF_dom"/>
</dbReference>
<dbReference type="InterPro" id="IPR016187">
    <property type="entry name" value="CTDL_fold"/>
</dbReference>
<dbReference type="Pfam" id="PF03781">
    <property type="entry name" value="FGE-sulfatase"/>
    <property type="match status" value="1"/>
</dbReference>
<organism evidence="2 3">
    <name type="scientific">Tolypothrix tenuis PCC 7101</name>
    <dbReference type="NCBI Taxonomy" id="231146"/>
    <lineage>
        <taxon>Bacteria</taxon>
        <taxon>Bacillati</taxon>
        <taxon>Cyanobacteriota</taxon>
        <taxon>Cyanophyceae</taxon>
        <taxon>Nostocales</taxon>
        <taxon>Tolypothrichaceae</taxon>
        <taxon>Tolypothrix</taxon>
    </lineage>
</organism>
<dbReference type="SUPFAM" id="SSF56436">
    <property type="entry name" value="C-type lectin-like"/>
    <property type="match status" value="1"/>
</dbReference>
<protein>
    <recommendedName>
        <fullName evidence="1">Sulfatase-modifying factor enzyme-like domain-containing protein</fullName>
    </recommendedName>
</protein>
<keyword evidence="2" id="KW-0614">Plasmid</keyword>
<accession>A0A1Z4NC56</accession>
<dbReference type="RefSeq" id="WP_096585518.1">
    <property type="nucleotide sequence ID" value="NZ_CAWNJS010000004.1"/>
</dbReference>
<dbReference type="PANTHER" id="PTHR23150:SF19">
    <property type="entry name" value="FORMYLGLYCINE-GENERATING ENZYME"/>
    <property type="match status" value="1"/>
</dbReference>
<dbReference type="Gene3D" id="3.90.1580.10">
    <property type="entry name" value="paralog of FGE (formylglycine-generating enzyme)"/>
    <property type="match status" value="1"/>
</dbReference>
<gene>
    <name evidence="2" type="ORF">NIES37_72880</name>
</gene>
<dbReference type="AlphaFoldDB" id="A0A1Z4NC56"/>
<dbReference type="GO" id="GO:0120147">
    <property type="term" value="F:formylglycine-generating oxidase activity"/>
    <property type="evidence" value="ECO:0007669"/>
    <property type="project" value="TreeGrafter"/>
</dbReference>
<dbReference type="KEGG" id="ttq:NIES37_72880"/>
<dbReference type="InterPro" id="IPR042095">
    <property type="entry name" value="SUMF_sf"/>
</dbReference>
<evidence type="ECO:0000259" key="1">
    <source>
        <dbReference type="Pfam" id="PF03781"/>
    </source>
</evidence>
<evidence type="ECO:0000313" key="2">
    <source>
        <dbReference type="EMBL" id="BAZ03275.1"/>
    </source>
</evidence>
<geneLocation type="plasmid" evidence="3">
    <name>Plasmid3 dna</name>
</geneLocation>
<evidence type="ECO:0000313" key="3">
    <source>
        <dbReference type="Proteomes" id="UP000218785"/>
    </source>
</evidence>
<name>A0A1Z4NC56_9CYAN</name>
<feature type="domain" description="Sulfatase-modifying factor enzyme-like" evidence="1">
    <location>
        <begin position="27"/>
        <end position="272"/>
    </location>
</feature>
<dbReference type="EMBL" id="AP018251">
    <property type="protein sequence ID" value="BAZ03275.1"/>
    <property type="molecule type" value="Genomic_DNA"/>
</dbReference>
<sequence length="290" mass="32849">MPKIVINRTQKTAQYYVENLGKGIELEMVLIPAGSFVMGSPEDELERSNSESPQHRVNINEFCMGKYPVTQAQWRAVAAMSQVNREFDPDPSNFKGANRPVERVSWYDAVEFCDRLSSHTKRQYRLPSEAEWEYACRAGTTTPFHFGETITSELANYNANYTYGAGVKGTYREQTTEVGSFGVANTFGLYDMHGNVWEWCLDDWHDNYEGAPTDGRAWFHDNNDNISQKKGRAVLRGGSWNVNPMLCRSASRDSNNGAERAFIYDDDGFRVVCAFGSTLHRESRQVGICP</sequence>
<dbReference type="InterPro" id="IPR051043">
    <property type="entry name" value="Sulfatase_Mod_Factor_Kinase"/>
</dbReference>
<dbReference type="Proteomes" id="UP000218785">
    <property type="component" value="Plasmid plasmid3"/>
</dbReference>
<dbReference type="PANTHER" id="PTHR23150">
    <property type="entry name" value="SULFATASE MODIFYING FACTOR 1, 2"/>
    <property type="match status" value="1"/>
</dbReference>
<proteinExistence type="predicted"/>
<keyword evidence="3" id="KW-1185">Reference proteome</keyword>
<reference evidence="2 3" key="1">
    <citation type="submission" date="2017-06" db="EMBL/GenBank/DDBJ databases">
        <title>Genome sequencing of cyanobaciteial culture collection at National Institute for Environmental Studies (NIES).</title>
        <authorList>
            <person name="Hirose Y."/>
            <person name="Shimura Y."/>
            <person name="Fujisawa T."/>
            <person name="Nakamura Y."/>
            <person name="Kawachi M."/>
        </authorList>
    </citation>
    <scope>NUCLEOTIDE SEQUENCE [LARGE SCALE GENOMIC DNA]</scope>
    <source>
        <strain evidence="2 3">NIES-37</strain>
        <plasmid evidence="3">Plasmid3 dna</plasmid>
    </source>
</reference>